<proteinExistence type="predicted"/>
<evidence type="ECO:0000256" key="16">
    <source>
        <dbReference type="ARBA" id="ARBA00023145"/>
    </source>
</evidence>
<keyword evidence="13" id="KW-0862">Zinc</keyword>
<dbReference type="AlphaFoldDB" id="A0AAU7BX25"/>
<evidence type="ECO:0000256" key="2">
    <source>
        <dbReference type="ARBA" id="ARBA00004371"/>
    </source>
</evidence>
<dbReference type="PANTHER" id="PTHR12053">
    <property type="entry name" value="PROTEASE FAMILY M28 PLASMA GLUTAMATE CARBOXYPEPTIDASE-RELATED"/>
    <property type="match status" value="1"/>
</dbReference>
<dbReference type="RefSeq" id="WP_347926120.1">
    <property type="nucleotide sequence ID" value="NZ_CP157199.1"/>
</dbReference>
<dbReference type="Pfam" id="PF04389">
    <property type="entry name" value="Peptidase_M28"/>
    <property type="match status" value="1"/>
</dbReference>
<keyword evidence="17" id="KW-0325">Glycoprotein</keyword>
<evidence type="ECO:0000256" key="6">
    <source>
        <dbReference type="ARBA" id="ARBA00022525"/>
    </source>
</evidence>
<dbReference type="GO" id="GO:0006508">
    <property type="term" value="P:proteolysis"/>
    <property type="evidence" value="ECO:0007669"/>
    <property type="project" value="UniProtKB-KW"/>
</dbReference>
<evidence type="ECO:0000313" key="22">
    <source>
        <dbReference type="EMBL" id="XBG62708.1"/>
    </source>
</evidence>
<keyword evidence="8" id="KW-0645">Protease</keyword>
<evidence type="ECO:0000256" key="3">
    <source>
        <dbReference type="ARBA" id="ARBA00004555"/>
    </source>
</evidence>
<dbReference type="InterPro" id="IPR007484">
    <property type="entry name" value="Peptidase_M28"/>
</dbReference>
<keyword evidence="15" id="KW-0482">Metalloprotease</keyword>
<evidence type="ECO:0000256" key="10">
    <source>
        <dbReference type="ARBA" id="ARBA00022729"/>
    </source>
</evidence>
<evidence type="ECO:0000256" key="1">
    <source>
        <dbReference type="ARBA" id="ARBA00004240"/>
    </source>
</evidence>
<evidence type="ECO:0000256" key="17">
    <source>
        <dbReference type="ARBA" id="ARBA00023180"/>
    </source>
</evidence>
<keyword evidence="16" id="KW-0865">Zymogen</keyword>
<keyword evidence="18" id="KW-0458">Lysosome</keyword>
<evidence type="ECO:0000256" key="15">
    <source>
        <dbReference type="ARBA" id="ARBA00023049"/>
    </source>
</evidence>
<dbReference type="GO" id="GO:0004180">
    <property type="term" value="F:carboxypeptidase activity"/>
    <property type="evidence" value="ECO:0007669"/>
    <property type="project" value="UniProtKB-KW"/>
</dbReference>
<gene>
    <name evidence="22" type="ORF">ABGB03_07285</name>
</gene>
<dbReference type="InterPro" id="IPR039866">
    <property type="entry name" value="CPQ"/>
</dbReference>
<dbReference type="GO" id="GO:0046872">
    <property type="term" value="F:metal ion binding"/>
    <property type="evidence" value="ECO:0007669"/>
    <property type="project" value="UniProtKB-KW"/>
</dbReference>
<feature type="domain" description="Peptidase M28" evidence="21">
    <location>
        <begin position="294"/>
        <end position="487"/>
    </location>
</feature>
<keyword evidence="7" id="KW-0121">Carboxypeptidase</keyword>
<dbReference type="EMBL" id="CP157199">
    <property type="protein sequence ID" value="XBG62708.1"/>
    <property type="molecule type" value="Genomic_DNA"/>
</dbReference>
<dbReference type="Gene3D" id="3.40.630.10">
    <property type="entry name" value="Zn peptidases"/>
    <property type="match status" value="2"/>
</dbReference>
<keyword evidence="9" id="KW-0479">Metal-binding</keyword>
<keyword evidence="6" id="KW-0964">Secreted</keyword>
<evidence type="ECO:0000256" key="18">
    <source>
        <dbReference type="ARBA" id="ARBA00023228"/>
    </source>
</evidence>
<sequence length="511" mass="57623">MKFKNTLFILIFIGIIANGYSQTNNDEKVLAQIRTEGFLNTQAMSMLEELTEVYGHRLTGSREYFAAATWISNKMKTLGLQNVHFENYCDNCRGWSMKSFNVEMTSPNFMNINAYPLAMAKSSNGIVEGEVVHIKSFRSMDAIRKQYAGKLNGKVILLGSEPTRKSLTEDVSKRYTQEELDKMEDKLVPQTKQTPLPDLFKGWETSDVYDKEFLEFVEAEGALAVLKSRSILLGILHPDGTYYYQEGVLKPLPYFAIMPEHFGRLARMIKLGVIPKVRLNLETEFYNEPENNVNIIGEITGTDSKLKSETILIGAHFDSWHSGTGATDNGANSVVLVEALRILKAIGYQPKRTLKMGLWGGEEQAFLGSAAYARQHFGGLLEKPNNASKKISAYLNLDNGAGAIRGLYLQKNELARPVFENVFEPIANLSEGALTIENTLSTDHETFDHYNIPAFQFIQDELAYHNVTHHTQLDVLEYVPEEDIMKNAVILAWTIYKLSENEAMVPRKTKN</sequence>
<protein>
    <recommendedName>
        <fullName evidence="5">Carboxypeptidase Q</fullName>
    </recommendedName>
    <alternativeName>
        <fullName evidence="20">Plasma glutamate carboxypeptidase</fullName>
    </alternativeName>
</protein>
<organism evidence="22">
    <name type="scientific">Pontimicrobium sp. SW4</name>
    <dbReference type="NCBI Taxonomy" id="3153519"/>
    <lineage>
        <taxon>Bacteria</taxon>
        <taxon>Pseudomonadati</taxon>
        <taxon>Bacteroidota</taxon>
        <taxon>Flavobacteriia</taxon>
        <taxon>Flavobacteriales</taxon>
        <taxon>Flavobacteriaceae</taxon>
        <taxon>Pontimicrobium</taxon>
    </lineage>
</organism>
<evidence type="ECO:0000256" key="7">
    <source>
        <dbReference type="ARBA" id="ARBA00022645"/>
    </source>
</evidence>
<name>A0AAU7BX25_9FLAO</name>
<dbReference type="Gene3D" id="3.50.30.30">
    <property type="match status" value="1"/>
</dbReference>
<accession>A0AAU7BX25</accession>
<evidence type="ECO:0000256" key="19">
    <source>
        <dbReference type="ARBA" id="ARBA00025833"/>
    </source>
</evidence>
<evidence type="ECO:0000256" key="5">
    <source>
        <dbReference type="ARBA" id="ARBA00014116"/>
    </source>
</evidence>
<comment type="subunit">
    <text evidence="19">Homodimer. The monomeric form is inactive while the homodimer is active.</text>
</comment>
<evidence type="ECO:0000256" key="9">
    <source>
        <dbReference type="ARBA" id="ARBA00022723"/>
    </source>
</evidence>
<dbReference type="PANTHER" id="PTHR12053:SF3">
    <property type="entry name" value="CARBOXYPEPTIDASE Q"/>
    <property type="match status" value="1"/>
</dbReference>
<evidence type="ECO:0000256" key="4">
    <source>
        <dbReference type="ARBA" id="ARBA00004613"/>
    </source>
</evidence>
<keyword evidence="10" id="KW-0732">Signal</keyword>
<dbReference type="GO" id="GO:0005576">
    <property type="term" value="C:extracellular region"/>
    <property type="evidence" value="ECO:0007669"/>
    <property type="project" value="UniProtKB-SubCell"/>
</dbReference>
<dbReference type="SUPFAM" id="SSF53187">
    <property type="entry name" value="Zn-dependent exopeptidases"/>
    <property type="match status" value="1"/>
</dbReference>
<evidence type="ECO:0000256" key="13">
    <source>
        <dbReference type="ARBA" id="ARBA00022833"/>
    </source>
</evidence>
<evidence type="ECO:0000256" key="20">
    <source>
        <dbReference type="ARBA" id="ARBA00033328"/>
    </source>
</evidence>
<evidence type="ECO:0000256" key="14">
    <source>
        <dbReference type="ARBA" id="ARBA00023034"/>
    </source>
</evidence>
<keyword evidence="14" id="KW-0333">Golgi apparatus</keyword>
<reference evidence="22" key="1">
    <citation type="submission" date="2024-05" db="EMBL/GenBank/DDBJ databases">
        <title>Pontimicrobium maritimus sp. nov., isolated form sea water.</title>
        <authorList>
            <person name="Muhammad N."/>
            <person name="Vuong T.Q."/>
            <person name="Han H.L."/>
            <person name="Kim S.-G."/>
        </authorList>
    </citation>
    <scope>NUCLEOTIDE SEQUENCE</scope>
    <source>
        <strain evidence="22">SW4</strain>
    </source>
</reference>
<keyword evidence="11" id="KW-0378">Hydrolase</keyword>
<evidence type="ECO:0000256" key="12">
    <source>
        <dbReference type="ARBA" id="ARBA00022824"/>
    </source>
</evidence>
<evidence type="ECO:0000256" key="8">
    <source>
        <dbReference type="ARBA" id="ARBA00022670"/>
    </source>
</evidence>
<keyword evidence="12" id="KW-0256">Endoplasmic reticulum</keyword>
<evidence type="ECO:0000256" key="11">
    <source>
        <dbReference type="ARBA" id="ARBA00022801"/>
    </source>
</evidence>
<dbReference type="GO" id="GO:0005764">
    <property type="term" value="C:lysosome"/>
    <property type="evidence" value="ECO:0007669"/>
    <property type="project" value="UniProtKB-SubCell"/>
</dbReference>
<dbReference type="GO" id="GO:0070573">
    <property type="term" value="F:metallodipeptidase activity"/>
    <property type="evidence" value="ECO:0007669"/>
    <property type="project" value="InterPro"/>
</dbReference>
<evidence type="ECO:0000259" key="21">
    <source>
        <dbReference type="Pfam" id="PF04389"/>
    </source>
</evidence>
<comment type="subcellular location">
    <subcellularLocation>
        <location evidence="1">Endoplasmic reticulum</location>
    </subcellularLocation>
    <subcellularLocation>
        <location evidence="3">Golgi apparatus</location>
    </subcellularLocation>
    <subcellularLocation>
        <location evidence="2">Lysosome</location>
    </subcellularLocation>
    <subcellularLocation>
        <location evidence="4">Secreted</location>
    </subcellularLocation>
</comment>